<evidence type="ECO:0000313" key="2">
    <source>
        <dbReference type="Proteomes" id="UP000826656"/>
    </source>
</evidence>
<evidence type="ECO:0000313" key="1">
    <source>
        <dbReference type="EMBL" id="KAH0741665.1"/>
    </source>
</evidence>
<proteinExistence type="predicted"/>
<name>A0ABQ7U7J9_SOLTU</name>
<sequence length="70" mass="7507">MSLSLSASKTIRHLVIQQYVIKQIADSRLGLGNHAQVQCLSGIAGVPSYYHGYDAGSKVIKSSSSRESRG</sequence>
<keyword evidence="2" id="KW-1185">Reference proteome</keyword>
<comment type="caution">
    <text evidence="1">The sequence shown here is derived from an EMBL/GenBank/DDBJ whole genome shotgun (WGS) entry which is preliminary data.</text>
</comment>
<reference evidence="1 2" key="1">
    <citation type="journal article" date="2021" name="bioRxiv">
        <title>Chromosome-scale and haplotype-resolved genome assembly of a tetraploid potato cultivar.</title>
        <authorList>
            <person name="Sun H."/>
            <person name="Jiao W.-B."/>
            <person name="Krause K."/>
            <person name="Campoy J.A."/>
            <person name="Goel M."/>
            <person name="Folz-Donahue K."/>
            <person name="Kukat C."/>
            <person name="Huettel B."/>
            <person name="Schneeberger K."/>
        </authorList>
    </citation>
    <scope>NUCLEOTIDE SEQUENCE [LARGE SCALE GENOMIC DNA]</scope>
    <source>
        <strain evidence="1">SolTubOtavaFocal</strain>
        <tissue evidence="1">Leaves</tissue>
    </source>
</reference>
<dbReference type="EMBL" id="JAIVGD010000026">
    <property type="protein sequence ID" value="KAH0741665.1"/>
    <property type="molecule type" value="Genomic_DNA"/>
</dbReference>
<gene>
    <name evidence="1" type="ORF">KY290_034708</name>
</gene>
<organism evidence="1 2">
    <name type="scientific">Solanum tuberosum</name>
    <name type="common">Potato</name>
    <dbReference type="NCBI Taxonomy" id="4113"/>
    <lineage>
        <taxon>Eukaryota</taxon>
        <taxon>Viridiplantae</taxon>
        <taxon>Streptophyta</taxon>
        <taxon>Embryophyta</taxon>
        <taxon>Tracheophyta</taxon>
        <taxon>Spermatophyta</taxon>
        <taxon>Magnoliopsida</taxon>
        <taxon>eudicotyledons</taxon>
        <taxon>Gunneridae</taxon>
        <taxon>Pentapetalae</taxon>
        <taxon>asterids</taxon>
        <taxon>lamiids</taxon>
        <taxon>Solanales</taxon>
        <taxon>Solanaceae</taxon>
        <taxon>Solanoideae</taxon>
        <taxon>Solaneae</taxon>
        <taxon>Solanum</taxon>
    </lineage>
</organism>
<protein>
    <submittedName>
        <fullName evidence="1">Uncharacterized protein</fullName>
    </submittedName>
</protein>
<accession>A0ABQ7U7J9</accession>
<dbReference type="Proteomes" id="UP000826656">
    <property type="component" value="Unassembled WGS sequence"/>
</dbReference>